<gene>
    <name evidence="2" type="ORF">GCM10007160_16780</name>
</gene>
<sequence length="142" mass="15245">MTYDADSRERVGPVVIPEAAHALGVSESTLRRWIAAGAPVARRGGRGRGNVTLVDPDAVIAWLNECDATEAMRAFAGQVPELVAGAIWESFRLAEGPHKRGVAELLVTLWYLASTEIMEAAGADAPEAWPEAIERLRKIAGK</sequence>
<dbReference type="EMBL" id="BMXS01000006">
    <property type="protein sequence ID" value="GGX89991.1"/>
    <property type="molecule type" value="Genomic_DNA"/>
</dbReference>
<reference evidence="3" key="1">
    <citation type="journal article" date="2019" name="Int. J. Syst. Evol. Microbiol.">
        <title>The Global Catalogue of Microorganisms (GCM) 10K type strain sequencing project: providing services to taxonomists for standard genome sequencing and annotation.</title>
        <authorList>
            <consortium name="The Broad Institute Genomics Platform"/>
            <consortium name="The Broad Institute Genome Sequencing Center for Infectious Disease"/>
            <person name="Wu L."/>
            <person name="Ma J."/>
        </authorList>
    </citation>
    <scope>NUCLEOTIDE SEQUENCE [LARGE SCALE GENOMIC DNA]</scope>
    <source>
        <strain evidence="3">KCTC 22228</strain>
    </source>
</reference>
<dbReference type="RefSeq" id="WP_189468101.1">
    <property type="nucleotide sequence ID" value="NZ_BMXS01000006.1"/>
</dbReference>
<organism evidence="2 3">
    <name type="scientific">Litchfieldella qijiaojingensis</name>
    <dbReference type="NCBI Taxonomy" id="980347"/>
    <lineage>
        <taxon>Bacteria</taxon>
        <taxon>Pseudomonadati</taxon>
        <taxon>Pseudomonadota</taxon>
        <taxon>Gammaproteobacteria</taxon>
        <taxon>Oceanospirillales</taxon>
        <taxon>Halomonadaceae</taxon>
        <taxon>Litchfieldella</taxon>
    </lineage>
</organism>
<accession>A0ABQ2YR74</accession>
<protein>
    <recommendedName>
        <fullName evidence="1">Helix-turn-helix domain-containing protein</fullName>
    </recommendedName>
</protein>
<proteinExistence type="predicted"/>
<dbReference type="InterPro" id="IPR041657">
    <property type="entry name" value="HTH_17"/>
</dbReference>
<evidence type="ECO:0000259" key="1">
    <source>
        <dbReference type="Pfam" id="PF12728"/>
    </source>
</evidence>
<dbReference type="Pfam" id="PF12728">
    <property type="entry name" value="HTH_17"/>
    <property type="match status" value="1"/>
</dbReference>
<evidence type="ECO:0000313" key="3">
    <source>
        <dbReference type="Proteomes" id="UP000653056"/>
    </source>
</evidence>
<evidence type="ECO:0000313" key="2">
    <source>
        <dbReference type="EMBL" id="GGX89991.1"/>
    </source>
</evidence>
<dbReference type="Proteomes" id="UP000653056">
    <property type="component" value="Unassembled WGS sequence"/>
</dbReference>
<dbReference type="InterPro" id="IPR036388">
    <property type="entry name" value="WH-like_DNA-bd_sf"/>
</dbReference>
<dbReference type="InterPro" id="IPR009061">
    <property type="entry name" value="DNA-bd_dom_put_sf"/>
</dbReference>
<keyword evidence="3" id="KW-1185">Reference proteome</keyword>
<feature type="domain" description="Helix-turn-helix" evidence="1">
    <location>
        <begin position="16"/>
        <end position="66"/>
    </location>
</feature>
<name>A0ABQ2YR74_9GAMM</name>
<dbReference type="Gene3D" id="1.10.10.10">
    <property type="entry name" value="Winged helix-like DNA-binding domain superfamily/Winged helix DNA-binding domain"/>
    <property type="match status" value="1"/>
</dbReference>
<comment type="caution">
    <text evidence="2">The sequence shown here is derived from an EMBL/GenBank/DDBJ whole genome shotgun (WGS) entry which is preliminary data.</text>
</comment>
<dbReference type="SUPFAM" id="SSF46955">
    <property type="entry name" value="Putative DNA-binding domain"/>
    <property type="match status" value="1"/>
</dbReference>